<reference evidence="2" key="2">
    <citation type="submission" date="2017-06" db="EMBL/GenBank/DDBJ databases">
        <title>WGS assembly of Brachypodium distachyon.</title>
        <authorList>
            <consortium name="The International Brachypodium Initiative"/>
            <person name="Lucas S."/>
            <person name="Harmon-Smith M."/>
            <person name="Lail K."/>
            <person name="Tice H."/>
            <person name="Grimwood J."/>
            <person name="Bruce D."/>
            <person name="Barry K."/>
            <person name="Shu S."/>
            <person name="Lindquist E."/>
            <person name="Wang M."/>
            <person name="Pitluck S."/>
            <person name="Vogel J.P."/>
            <person name="Garvin D.F."/>
            <person name="Mockler T.C."/>
            <person name="Schmutz J."/>
            <person name="Rokhsar D."/>
            <person name="Bevan M.W."/>
        </authorList>
    </citation>
    <scope>NUCLEOTIDE SEQUENCE</scope>
    <source>
        <strain evidence="2">Bd21</strain>
    </source>
</reference>
<name>A0A2K2CLA8_BRADI</name>
<dbReference type="AlphaFoldDB" id="A0A2K2CLA8"/>
<dbReference type="EMBL" id="CM000883">
    <property type="protein sequence ID" value="PNT62815.1"/>
    <property type="molecule type" value="Genomic_DNA"/>
</dbReference>
<dbReference type="Gramene" id="PNT62815">
    <property type="protein sequence ID" value="PNT62815"/>
    <property type="gene ID" value="BRADI_4g08625v3"/>
</dbReference>
<sequence>MAGQEGRAIAYLARPSLAEQRSGCQQRSSVLERSARGEPSVPTVGTQKRGCPAQAFRRAGGGCGAGEGIGARPPARPKQGRTHFEVAAKTCCLLEERMDPSGPGSGGAVGALGSDGSSAAGRAGGGHGMRCAVAGCGVRGGVDGTVGGRGGGGGGPNMVKRRFRGWMLPPGRHRGVCCVICASMCWRRRDGQAFCVVCWRRRSRAAAAAALSSLPADSFSSPFSVPSGRGDEKI</sequence>
<proteinExistence type="predicted"/>
<evidence type="ECO:0000256" key="1">
    <source>
        <dbReference type="SAM" id="MobiDB-lite"/>
    </source>
</evidence>
<protein>
    <submittedName>
        <fullName evidence="2 3">Uncharacterized protein</fullName>
    </submittedName>
</protein>
<evidence type="ECO:0000313" key="4">
    <source>
        <dbReference type="Proteomes" id="UP000008810"/>
    </source>
</evidence>
<reference evidence="3" key="3">
    <citation type="submission" date="2018-08" db="UniProtKB">
        <authorList>
            <consortium name="EnsemblPlants"/>
        </authorList>
    </citation>
    <scope>IDENTIFICATION</scope>
    <source>
        <strain evidence="3">cv. Bd21</strain>
    </source>
</reference>
<reference evidence="2 3" key="1">
    <citation type="journal article" date="2010" name="Nature">
        <title>Genome sequencing and analysis of the model grass Brachypodium distachyon.</title>
        <authorList>
            <consortium name="International Brachypodium Initiative"/>
        </authorList>
    </citation>
    <scope>NUCLEOTIDE SEQUENCE [LARGE SCALE GENOMIC DNA]</scope>
    <source>
        <strain evidence="2 3">Bd21</strain>
    </source>
</reference>
<feature type="region of interest" description="Disordered" evidence="1">
    <location>
        <begin position="20"/>
        <end position="50"/>
    </location>
</feature>
<feature type="compositionally biased region" description="Polar residues" evidence="1">
    <location>
        <begin position="22"/>
        <end position="31"/>
    </location>
</feature>
<dbReference type="EnsemblPlants" id="PNT62815">
    <property type="protein sequence ID" value="PNT62815"/>
    <property type="gene ID" value="BRADI_4g08625v3"/>
</dbReference>
<accession>A0A2K2CLA8</accession>
<evidence type="ECO:0000313" key="2">
    <source>
        <dbReference type="EMBL" id="PNT62815.1"/>
    </source>
</evidence>
<dbReference type="Proteomes" id="UP000008810">
    <property type="component" value="Chromosome 4"/>
</dbReference>
<dbReference type="InParanoid" id="A0A2K2CLA8"/>
<organism evidence="2">
    <name type="scientific">Brachypodium distachyon</name>
    <name type="common">Purple false brome</name>
    <name type="synonym">Trachynia distachya</name>
    <dbReference type="NCBI Taxonomy" id="15368"/>
    <lineage>
        <taxon>Eukaryota</taxon>
        <taxon>Viridiplantae</taxon>
        <taxon>Streptophyta</taxon>
        <taxon>Embryophyta</taxon>
        <taxon>Tracheophyta</taxon>
        <taxon>Spermatophyta</taxon>
        <taxon>Magnoliopsida</taxon>
        <taxon>Liliopsida</taxon>
        <taxon>Poales</taxon>
        <taxon>Poaceae</taxon>
        <taxon>BOP clade</taxon>
        <taxon>Pooideae</taxon>
        <taxon>Stipodae</taxon>
        <taxon>Brachypodieae</taxon>
        <taxon>Brachypodium</taxon>
    </lineage>
</organism>
<evidence type="ECO:0000313" key="3">
    <source>
        <dbReference type="EnsemblPlants" id="PNT62815"/>
    </source>
</evidence>
<gene>
    <name evidence="2" type="ORF">BRADI_4g08625v3</name>
</gene>
<keyword evidence="4" id="KW-1185">Reference proteome</keyword>